<keyword evidence="1" id="KW-0472">Membrane</keyword>
<reference evidence="2" key="1">
    <citation type="submission" date="2018-05" db="EMBL/GenBank/DDBJ databases">
        <authorList>
            <person name="Lanie J.A."/>
            <person name="Ng W.-L."/>
            <person name="Kazmierczak K.M."/>
            <person name="Andrzejewski T.M."/>
            <person name="Davidsen T.M."/>
            <person name="Wayne K.J."/>
            <person name="Tettelin H."/>
            <person name="Glass J.I."/>
            <person name="Rusch D."/>
            <person name="Podicherti R."/>
            <person name="Tsui H.-C.T."/>
            <person name="Winkler M.E."/>
        </authorList>
    </citation>
    <scope>NUCLEOTIDE SEQUENCE</scope>
</reference>
<protein>
    <submittedName>
        <fullName evidence="2">Uncharacterized protein</fullName>
    </submittedName>
</protein>
<sequence length="45" mass="5261">QQNMNQLVDMNISSGVLHRCIVLILMIMKKKKNLKKMNTSLNIYI</sequence>
<accession>A0A382F5J1</accession>
<evidence type="ECO:0000256" key="1">
    <source>
        <dbReference type="SAM" id="Phobius"/>
    </source>
</evidence>
<feature type="transmembrane region" description="Helical" evidence="1">
    <location>
        <begin position="12"/>
        <end position="28"/>
    </location>
</feature>
<keyword evidence="1" id="KW-1133">Transmembrane helix</keyword>
<dbReference type="AlphaFoldDB" id="A0A382F5J1"/>
<evidence type="ECO:0000313" key="2">
    <source>
        <dbReference type="EMBL" id="SVB57337.1"/>
    </source>
</evidence>
<feature type="non-terminal residue" evidence="2">
    <location>
        <position position="45"/>
    </location>
</feature>
<keyword evidence="1" id="KW-0812">Transmembrane</keyword>
<proteinExistence type="predicted"/>
<feature type="non-terminal residue" evidence="2">
    <location>
        <position position="1"/>
    </location>
</feature>
<name>A0A382F5J1_9ZZZZ</name>
<organism evidence="2">
    <name type="scientific">marine metagenome</name>
    <dbReference type="NCBI Taxonomy" id="408172"/>
    <lineage>
        <taxon>unclassified sequences</taxon>
        <taxon>metagenomes</taxon>
        <taxon>ecological metagenomes</taxon>
    </lineage>
</organism>
<gene>
    <name evidence="2" type="ORF">METZ01_LOCUS210191</name>
</gene>
<dbReference type="EMBL" id="UINC01047718">
    <property type="protein sequence ID" value="SVB57337.1"/>
    <property type="molecule type" value="Genomic_DNA"/>
</dbReference>